<protein>
    <recommendedName>
        <fullName evidence="3">NB-ARC domain-containing protein</fullName>
    </recommendedName>
</protein>
<proteinExistence type="predicted"/>
<organism evidence="4 5">
    <name type="scientific">Rhamnella rubrinervis</name>
    <dbReference type="NCBI Taxonomy" id="2594499"/>
    <lineage>
        <taxon>Eukaryota</taxon>
        <taxon>Viridiplantae</taxon>
        <taxon>Streptophyta</taxon>
        <taxon>Embryophyta</taxon>
        <taxon>Tracheophyta</taxon>
        <taxon>Spermatophyta</taxon>
        <taxon>Magnoliopsida</taxon>
        <taxon>eudicotyledons</taxon>
        <taxon>Gunneridae</taxon>
        <taxon>Pentapetalae</taxon>
        <taxon>rosids</taxon>
        <taxon>fabids</taxon>
        <taxon>Rosales</taxon>
        <taxon>Rhamnaceae</taxon>
        <taxon>rhamnoid group</taxon>
        <taxon>Rhamneae</taxon>
        <taxon>Rhamnella</taxon>
    </lineage>
</organism>
<feature type="coiled-coil region" evidence="2">
    <location>
        <begin position="17"/>
        <end position="80"/>
    </location>
</feature>
<dbReference type="InterPro" id="IPR050905">
    <property type="entry name" value="Plant_NBS-LRR"/>
</dbReference>
<dbReference type="SUPFAM" id="SSF52540">
    <property type="entry name" value="P-loop containing nucleoside triphosphate hydrolases"/>
    <property type="match status" value="1"/>
</dbReference>
<evidence type="ECO:0000313" key="4">
    <source>
        <dbReference type="EMBL" id="KAF3438295.1"/>
    </source>
</evidence>
<dbReference type="Gene3D" id="3.40.50.300">
    <property type="entry name" value="P-loop containing nucleotide triphosphate hydrolases"/>
    <property type="match status" value="1"/>
</dbReference>
<evidence type="ECO:0000259" key="3">
    <source>
        <dbReference type="Pfam" id="PF00931"/>
    </source>
</evidence>
<reference evidence="4" key="1">
    <citation type="submission" date="2020-03" db="EMBL/GenBank/DDBJ databases">
        <title>A high-quality chromosome-level genome assembly of a woody plant with both climbing and erect habits, Rhamnella rubrinervis.</title>
        <authorList>
            <person name="Lu Z."/>
            <person name="Yang Y."/>
            <person name="Zhu X."/>
            <person name="Sun Y."/>
        </authorList>
    </citation>
    <scope>NUCLEOTIDE SEQUENCE</scope>
    <source>
        <strain evidence="4">BYM</strain>
        <tissue evidence="4">Leaf</tissue>
    </source>
</reference>
<accession>A0A8K0GXI3</accession>
<dbReference type="AlphaFoldDB" id="A0A8K0GXI3"/>
<dbReference type="EMBL" id="VOIH02000009">
    <property type="protein sequence ID" value="KAF3438295.1"/>
    <property type="molecule type" value="Genomic_DNA"/>
</dbReference>
<evidence type="ECO:0000313" key="5">
    <source>
        <dbReference type="Proteomes" id="UP000796880"/>
    </source>
</evidence>
<dbReference type="PANTHER" id="PTHR33463:SF187">
    <property type="entry name" value="AND NB-ARC DOMAIN DISEASE RESISTANCE PROTEIN, PUTATIVE-RELATED"/>
    <property type="match status" value="1"/>
</dbReference>
<keyword evidence="5" id="KW-1185">Reference proteome</keyword>
<comment type="caution">
    <text evidence="4">The sequence shown here is derived from an EMBL/GenBank/DDBJ whole genome shotgun (WGS) entry which is preliminary data.</text>
</comment>
<dbReference type="GO" id="GO:0043531">
    <property type="term" value="F:ADP binding"/>
    <property type="evidence" value="ECO:0007669"/>
    <property type="project" value="InterPro"/>
</dbReference>
<dbReference type="Proteomes" id="UP000796880">
    <property type="component" value="Unassembled WGS sequence"/>
</dbReference>
<feature type="domain" description="NB-ARC" evidence="3">
    <location>
        <begin position="137"/>
        <end position="248"/>
    </location>
</feature>
<dbReference type="InterPro" id="IPR002182">
    <property type="entry name" value="NB-ARC"/>
</dbReference>
<evidence type="ECO:0000256" key="1">
    <source>
        <dbReference type="ARBA" id="ARBA00022821"/>
    </source>
</evidence>
<sequence length="358" mass="41161">MKPYVYVAGMELLGRFTETVDEKLNKLKRKMEHLVSKEHDVKVELEYAEQLSMKKPRKEVENWLQEVGRTKSEVQDLEARIKEKGIFKNLTLRNSIDRHTTEVDQLIQRGVFNGGLTLQVRDSGVPLVTTELVGSEVAWVTVSQNCRILKLQDNIAKALSLGSLDEIDERKRAAVLASVLRKKRNFVLILDDIWDPIKLDEVGIPANEIGCKLIITTRSLDVCRMMNCEEIIKVEPLSENDPWELFKMHLGHIAILPSQIKEIAKSLVNEFGDYEIYREELIQHFIDEKLIPEMNTRRAQLNRGHTILNKLENSCVLERGERFGRKYVKMHDVDLFSAMTSSFNKDDEVIANSNMLGS</sequence>
<dbReference type="OrthoDB" id="840192at2759"/>
<keyword evidence="1" id="KW-0611">Plant defense</keyword>
<evidence type="ECO:0000256" key="2">
    <source>
        <dbReference type="SAM" id="Coils"/>
    </source>
</evidence>
<keyword evidence="2" id="KW-0175">Coiled coil</keyword>
<name>A0A8K0GXI3_9ROSA</name>
<dbReference type="Pfam" id="PF00931">
    <property type="entry name" value="NB-ARC"/>
    <property type="match status" value="1"/>
</dbReference>
<dbReference type="InterPro" id="IPR027417">
    <property type="entry name" value="P-loop_NTPase"/>
</dbReference>
<gene>
    <name evidence="4" type="ORF">FNV43_RR21057</name>
</gene>
<dbReference type="PANTHER" id="PTHR33463">
    <property type="entry name" value="NB-ARC DOMAIN-CONTAINING PROTEIN-RELATED"/>
    <property type="match status" value="1"/>
</dbReference>